<evidence type="ECO:0000313" key="7">
    <source>
        <dbReference type="EMBL" id="KFM22155.1"/>
    </source>
</evidence>
<comment type="similarity">
    <text evidence="1 5">Belongs to the CDC6/cdc18 family.</text>
</comment>
<dbReference type="PANTHER" id="PTHR10763">
    <property type="entry name" value="CELL DIVISION CONTROL PROTEIN 6-RELATED"/>
    <property type="match status" value="1"/>
</dbReference>
<dbReference type="InterPro" id="IPR027417">
    <property type="entry name" value="P-loop_NTPase"/>
</dbReference>
<evidence type="ECO:0000256" key="1">
    <source>
        <dbReference type="ARBA" id="ARBA00006184"/>
    </source>
</evidence>
<dbReference type="NCBIfam" id="TIGR02928">
    <property type="entry name" value="orc1/cdc6 family replication initiation protein"/>
    <property type="match status" value="1"/>
</dbReference>
<dbReference type="Pfam" id="PF09079">
    <property type="entry name" value="WHD_Cdc6"/>
    <property type="match status" value="1"/>
</dbReference>
<keyword evidence="4 5" id="KW-0067">ATP-binding</keyword>
<keyword evidence="2 5" id="KW-0235">DNA replication</keyword>
<dbReference type="InterPro" id="IPR003959">
    <property type="entry name" value="ATPase_AAA_core"/>
</dbReference>
<dbReference type="InterPro" id="IPR055237">
    <property type="entry name" value="Cdc6_lid"/>
</dbReference>
<protein>
    <recommendedName>
        <fullName evidence="5">ORC1-type DNA replication protein</fullName>
    </recommendedName>
</protein>
<gene>
    <name evidence="7" type="ORF">AAA799B03_00177</name>
</gene>
<dbReference type="GO" id="GO:0006260">
    <property type="term" value="P:DNA replication"/>
    <property type="evidence" value="ECO:0007669"/>
    <property type="project" value="UniProtKB-UniRule"/>
</dbReference>
<dbReference type="SMART" id="SM01074">
    <property type="entry name" value="Cdc6_C"/>
    <property type="match status" value="1"/>
</dbReference>
<feature type="domain" description="Cdc6 C-terminal" evidence="6">
    <location>
        <begin position="319"/>
        <end position="396"/>
    </location>
</feature>
<reference evidence="7 8" key="1">
    <citation type="submission" date="2014-06" db="EMBL/GenBank/DDBJ databases">
        <authorList>
            <person name="Ngugi D.K."/>
            <person name="Blom J."/>
            <person name="Alam I."/>
            <person name="Rashid M."/>
            <person name="Baalawi W."/>
            <person name="Zhang G."/>
            <person name="Hikmawan T."/>
            <person name="Guan Y."/>
            <person name="Antunes A."/>
            <person name="Siam R."/>
            <person name="El-Dorry H."/>
            <person name="Bajic V."/>
            <person name="Stingl U."/>
        </authorList>
    </citation>
    <scope>NUCLEOTIDE SEQUENCE [LARGE SCALE GENOMIC DNA]</scope>
    <source>
        <strain evidence="7">SCGC AAA799-B03</strain>
    </source>
</reference>
<proteinExistence type="inferred from homology"/>
<sequence>MMIYALQVELTKDTLKFLQKEASKKNVAFSDKKYLDSLFLPAGIIGRRNEALQLIEYFESMKKGLMVPAISIYGRSGSGKSTLVRFLCDNMYHNMEYCFVNLRRARTLFGCANMILGELGCESLVSADGLDKAVEKVGNTIRSILDNTQKKFFILVLDEYDIIFSDKRGNPSDFIYKLLTLEESLREQDLWLCIITISNNALMEYNLDDRVKSRIGNSEVFFEPYTASDIFSIIRSRSEKAFCRMPDDSVLEKCAELAADGHGDARRAIDLLRVAGEISNGRKITEKDIIKADQSLQVDRLKTVIGSASYHQGTIVRTICEILLENESNTTITSAIYQRYCDKLGEKSLSYRRVVDLLTELVNSGLLHARNISRGRKGYGTEYTLVIPLELVGLAIGKDWWYDQLESKELMDSVNASIGRRTKQGSLLAEMMKTSRLIKKYDTMEDLADS</sequence>
<feature type="binding site" evidence="5">
    <location>
        <position position="225"/>
    </location>
    <ligand>
        <name>ATP</name>
        <dbReference type="ChEBI" id="CHEBI:30616"/>
    </ligand>
</feature>
<feature type="binding site" evidence="5">
    <location>
        <begin position="78"/>
        <end position="82"/>
    </location>
    <ligand>
        <name>ATP</name>
        <dbReference type="ChEBI" id="CHEBI:30616"/>
    </ligand>
</feature>
<evidence type="ECO:0000256" key="3">
    <source>
        <dbReference type="ARBA" id="ARBA00022741"/>
    </source>
</evidence>
<dbReference type="PATRIC" id="fig|1502289.3.peg.176"/>
<dbReference type="Gene3D" id="3.40.50.300">
    <property type="entry name" value="P-loop containing nucleotide triphosphate hydrolases"/>
    <property type="match status" value="1"/>
</dbReference>
<dbReference type="Proteomes" id="UP000029384">
    <property type="component" value="Unassembled WGS sequence"/>
</dbReference>
<feature type="binding site" evidence="5">
    <location>
        <position position="237"/>
    </location>
    <ligand>
        <name>ATP</name>
        <dbReference type="ChEBI" id="CHEBI:30616"/>
    </ligand>
</feature>
<keyword evidence="8" id="KW-1185">Reference proteome</keyword>
<dbReference type="GO" id="GO:0005524">
    <property type="term" value="F:ATP binding"/>
    <property type="evidence" value="ECO:0007669"/>
    <property type="project" value="UniProtKB-UniRule"/>
</dbReference>
<dbReference type="Gene3D" id="1.10.10.10">
    <property type="entry name" value="Winged helix-like DNA-binding domain superfamily/Winged helix DNA-binding domain"/>
    <property type="match status" value="1"/>
</dbReference>
<comment type="caution">
    <text evidence="7">The sequence shown here is derived from an EMBL/GenBank/DDBJ whole genome shotgun (WGS) entry which is preliminary data.</text>
</comment>
<comment type="function">
    <text evidence="5">Involved in regulation of DNA replication.</text>
</comment>
<evidence type="ECO:0000259" key="6">
    <source>
        <dbReference type="SMART" id="SM01074"/>
    </source>
</evidence>
<dbReference type="InterPro" id="IPR036388">
    <property type="entry name" value="WH-like_DNA-bd_sf"/>
</dbReference>
<organism evidence="7 8">
    <name type="scientific">Marine Group I thaumarchaeote SCGC AAA799-B03</name>
    <dbReference type="NCBI Taxonomy" id="1502289"/>
    <lineage>
        <taxon>Archaea</taxon>
        <taxon>Nitrososphaerota</taxon>
        <taxon>Marine Group I</taxon>
    </lineage>
</organism>
<dbReference type="Pfam" id="PF00004">
    <property type="entry name" value="AAA"/>
    <property type="match status" value="1"/>
</dbReference>
<dbReference type="SUPFAM" id="SSF46785">
    <property type="entry name" value="Winged helix' DNA-binding domain"/>
    <property type="match status" value="1"/>
</dbReference>
<dbReference type="InterPro" id="IPR036390">
    <property type="entry name" value="WH_DNA-bd_sf"/>
</dbReference>
<keyword evidence="3 5" id="KW-0547">Nucleotide-binding</keyword>
<evidence type="ECO:0000256" key="5">
    <source>
        <dbReference type="HAMAP-Rule" id="MF_01407"/>
    </source>
</evidence>
<dbReference type="PANTHER" id="PTHR10763:SF26">
    <property type="entry name" value="CELL DIVISION CONTROL PROTEIN 6 HOMOLOG"/>
    <property type="match status" value="1"/>
</dbReference>
<name>A0A087S8V1_9ARCH</name>
<dbReference type="InterPro" id="IPR050311">
    <property type="entry name" value="ORC1/CDC6"/>
</dbReference>
<dbReference type="EMBL" id="JOTA01000003">
    <property type="protein sequence ID" value="KFM22155.1"/>
    <property type="molecule type" value="Genomic_DNA"/>
</dbReference>
<dbReference type="Gene3D" id="1.10.8.60">
    <property type="match status" value="1"/>
</dbReference>
<dbReference type="AlphaFoldDB" id="A0A087S8V1"/>
<evidence type="ECO:0000313" key="8">
    <source>
        <dbReference type="Proteomes" id="UP000029384"/>
    </source>
</evidence>
<dbReference type="CDD" id="cd08768">
    <property type="entry name" value="Cdc6_C"/>
    <property type="match status" value="1"/>
</dbReference>
<dbReference type="Pfam" id="PF22703">
    <property type="entry name" value="Cdc6_lid"/>
    <property type="match status" value="1"/>
</dbReference>
<dbReference type="InterPro" id="IPR014277">
    <property type="entry name" value="Orc1/Cdc6_arc"/>
</dbReference>
<evidence type="ECO:0000256" key="2">
    <source>
        <dbReference type="ARBA" id="ARBA00022705"/>
    </source>
</evidence>
<dbReference type="SUPFAM" id="SSF52540">
    <property type="entry name" value="P-loop containing nucleoside triphosphate hydrolases"/>
    <property type="match status" value="1"/>
</dbReference>
<dbReference type="HAMAP" id="MF_01407">
    <property type="entry name" value="ORC1_type_DNA_replic_protein"/>
    <property type="match status" value="1"/>
</dbReference>
<evidence type="ECO:0000256" key="4">
    <source>
        <dbReference type="ARBA" id="ARBA00022840"/>
    </source>
</evidence>
<accession>A0A087S8V1</accession>
<dbReference type="InterPro" id="IPR015163">
    <property type="entry name" value="Cdc6_C"/>
</dbReference>